<feature type="compositionally biased region" description="Acidic residues" evidence="1">
    <location>
        <begin position="365"/>
        <end position="377"/>
    </location>
</feature>
<proteinExistence type="predicted"/>
<reference evidence="3 4" key="1">
    <citation type="journal article" date="2022" name="Nat. Plants">
        <title>Genomes of leafy and leafless Platanthera orchids illuminate the evolution of mycoheterotrophy.</title>
        <authorList>
            <person name="Li M.H."/>
            <person name="Liu K.W."/>
            <person name="Li Z."/>
            <person name="Lu H.C."/>
            <person name="Ye Q.L."/>
            <person name="Zhang D."/>
            <person name="Wang J.Y."/>
            <person name="Li Y.F."/>
            <person name="Zhong Z.M."/>
            <person name="Liu X."/>
            <person name="Yu X."/>
            <person name="Liu D.K."/>
            <person name="Tu X.D."/>
            <person name="Liu B."/>
            <person name="Hao Y."/>
            <person name="Liao X.Y."/>
            <person name="Jiang Y.T."/>
            <person name="Sun W.H."/>
            <person name="Chen J."/>
            <person name="Chen Y.Q."/>
            <person name="Ai Y."/>
            <person name="Zhai J.W."/>
            <person name="Wu S.S."/>
            <person name="Zhou Z."/>
            <person name="Hsiao Y.Y."/>
            <person name="Wu W.L."/>
            <person name="Chen Y.Y."/>
            <person name="Lin Y.F."/>
            <person name="Hsu J.L."/>
            <person name="Li C.Y."/>
            <person name="Wang Z.W."/>
            <person name="Zhao X."/>
            <person name="Zhong W.Y."/>
            <person name="Ma X.K."/>
            <person name="Ma L."/>
            <person name="Huang J."/>
            <person name="Chen G.Z."/>
            <person name="Huang M.Z."/>
            <person name="Huang L."/>
            <person name="Peng D.H."/>
            <person name="Luo Y.B."/>
            <person name="Zou S.Q."/>
            <person name="Chen S.P."/>
            <person name="Lan S."/>
            <person name="Tsai W.C."/>
            <person name="Van de Peer Y."/>
            <person name="Liu Z.J."/>
        </authorList>
    </citation>
    <scope>NUCLEOTIDE SEQUENCE [LARGE SCALE GENOMIC DNA]</scope>
    <source>
        <strain evidence="3">Lor287</strain>
    </source>
</reference>
<feature type="region of interest" description="Disordered" evidence="1">
    <location>
        <begin position="354"/>
        <end position="377"/>
    </location>
</feature>
<gene>
    <name evidence="3" type="ORF">KSP39_PZI019210</name>
</gene>
<dbReference type="InterPro" id="IPR007321">
    <property type="entry name" value="Transposase_28"/>
</dbReference>
<evidence type="ECO:0000313" key="3">
    <source>
        <dbReference type="EMBL" id="KAK8923545.1"/>
    </source>
</evidence>
<feature type="region of interest" description="Disordered" evidence="1">
    <location>
        <begin position="1"/>
        <end position="31"/>
    </location>
</feature>
<evidence type="ECO:0000256" key="1">
    <source>
        <dbReference type="SAM" id="MobiDB-lite"/>
    </source>
</evidence>
<dbReference type="EMBL" id="JBBWWQ010000017">
    <property type="protein sequence ID" value="KAK8923545.1"/>
    <property type="molecule type" value="Genomic_DNA"/>
</dbReference>
<evidence type="ECO:0000259" key="2">
    <source>
        <dbReference type="Pfam" id="PF04195"/>
    </source>
</evidence>
<protein>
    <recommendedName>
        <fullName evidence="2">Transposase (putative) gypsy type domain-containing protein</fullName>
    </recommendedName>
</protein>
<dbReference type="CDD" id="cd14686">
    <property type="entry name" value="bZIP"/>
    <property type="match status" value="1"/>
</dbReference>
<keyword evidence="4" id="KW-1185">Reference proteome</keyword>
<dbReference type="Proteomes" id="UP001418222">
    <property type="component" value="Unassembled WGS sequence"/>
</dbReference>
<accession>A0AAP0FXS3</accession>
<feature type="region of interest" description="Disordered" evidence="1">
    <location>
        <begin position="221"/>
        <end position="278"/>
    </location>
</feature>
<name>A0AAP0FXS3_9ASPA</name>
<comment type="caution">
    <text evidence="3">The sequence shown here is derived from an EMBL/GenBank/DDBJ whole genome shotgun (WGS) entry which is preliminary data.</text>
</comment>
<evidence type="ECO:0000313" key="4">
    <source>
        <dbReference type="Proteomes" id="UP001418222"/>
    </source>
</evidence>
<feature type="domain" description="Transposase (putative) gypsy type" evidence="2">
    <location>
        <begin position="69"/>
        <end position="130"/>
    </location>
</feature>
<feature type="compositionally biased region" description="Basic and acidic residues" evidence="1">
    <location>
        <begin position="266"/>
        <end position="278"/>
    </location>
</feature>
<organism evidence="3 4">
    <name type="scientific">Platanthera zijinensis</name>
    <dbReference type="NCBI Taxonomy" id="2320716"/>
    <lineage>
        <taxon>Eukaryota</taxon>
        <taxon>Viridiplantae</taxon>
        <taxon>Streptophyta</taxon>
        <taxon>Embryophyta</taxon>
        <taxon>Tracheophyta</taxon>
        <taxon>Spermatophyta</taxon>
        <taxon>Magnoliopsida</taxon>
        <taxon>Liliopsida</taxon>
        <taxon>Asparagales</taxon>
        <taxon>Orchidaceae</taxon>
        <taxon>Orchidoideae</taxon>
        <taxon>Orchideae</taxon>
        <taxon>Orchidinae</taxon>
        <taxon>Platanthera</taxon>
    </lineage>
</organism>
<dbReference type="Pfam" id="PF04195">
    <property type="entry name" value="Transposase_28"/>
    <property type="match status" value="1"/>
</dbReference>
<sequence>MVKKRSEESEGRSHCGKRFSDHDFPPGRLSADDYEAFRSDYLPEGYESRPPRVGESVNTFYPGELAIPISHFEAGLRLPFWPEVKQVLKYFGIVPAQLNPNAVSVIIAFACYMRRERIDFSLTVFRKMFVYHANQDGVSFFTGQNLKVCETPNKNHHWLTRFVFVRGNLGGVPLAPASPAETFYTSPQVGGTDRLLCEYLIGKNFEVRYLRRGLASLPPVLPGEGERNVPVHPPYRSNIKPSPDVALASMAAEAARDSLAPPPQKWRAEDPDAETAERLRSRVEGLEAEVKELKAENARLKEAPLSRPQVPPPPPAHYTHDDVEELCRDANIRTAELILKMMRELGVVKDDSEDITARDLVPEIYGEDEDPSASERG</sequence>
<dbReference type="AlphaFoldDB" id="A0AAP0FXS3"/>
<feature type="compositionally biased region" description="Basic and acidic residues" evidence="1">
    <location>
        <begin position="1"/>
        <end position="25"/>
    </location>
</feature>